<dbReference type="OrthoDB" id="42906at2157"/>
<name>A0A2U9IF37_9CREN</name>
<accession>A0A2U9IF37</accession>
<dbReference type="RefSeq" id="WP_110270539.1">
    <property type="nucleotide sequence ID" value="NZ_CP029289.2"/>
</dbReference>
<dbReference type="AlphaFoldDB" id="A0A2U9IF37"/>
<dbReference type="Proteomes" id="UP000248044">
    <property type="component" value="Chromosome"/>
</dbReference>
<protein>
    <submittedName>
        <fullName evidence="1">Uncharacterized protein</fullName>
    </submittedName>
</protein>
<dbReference type="KEGG" id="abri:DFR85_08675"/>
<gene>
    <name evidence="1" type="ORF">DFR85_08675</name>
</gene>
<evidence type="ECO:0000313" key="1">
    <source>
        <dbReference type="EMBL" id="AWR94658.1"/>
    </source>
</evidence>
<reference evidence="1 2" key="1">
    <citation type="submission" date="2018-05" db="EMBL/GenBank/DDBJ databases">
        <title>Complete Genome Sequences of Extremely Thermoacidophilic, Metal-Mobilizing Type-Strain Members of the Archaeal Family Sulfolobaceae: Acidianus brierleyi DSM-1651T, Acidianus sulfidivorans DSM-18786T, Metallosphaera hakonensis DSM-7519T, and Metallosphaera prunae DSM-10039T.</title>
        <authorList>
            <person name="Counts J.A."/>
            <person name="Kelly R.M."/>
        </authorList>
    </citation>
    <scope>NUCLEOTIDE SEQUENCE [LARGE SCALE GENOMIC DNA]</scope>
    <source>
        <strain evidence="1 2">DSM 1651</strain>
    </source>
</reference>
<keyword evidence="2" id="KW-1185">Reference proteome</keyword>
<organism evidence="1 2">
    <name type="scientific">Acidianus brierleyi</name>
    <dbReference type="NCBI Taxonomy" id="41673"/>
    <lineage>
        <taxon>Archaea</taxon>
        <taxon>Thermoproteota</taxon>
        <taxon>Thermoprotei</taxon>
        <taxon>Sulfolobales</taxon>
        <taxon>Sulfolobaceae</taxon>
        <taxon>Acidianus</taxon>
    </lineage>
</organism>
<proteinExistence type="predicted"/>
<sequence>MSLEDNLKPSIVLVSPSDLEEEIKKIEEEIKSHEQIDVDFQKKIHEEIDNISKSLSWLKIAESQGVWKSKTCKHVSNDTCNAWNISDPEKLGIPVDVIIFNQDGSKKVSVNKFPGLCITCPLYEPKRA</sequence>
<dbReference type="EMBL" id="CP029289">
    <property type="protein sequence ID" value="AWR94658.1"/>
    <property type="molecule type" value="Genomic_DNA"/>
</dbReference>
<dbReference type="GeneID" id="36832225"/>
<evidence type="ECO:0000313" key="2">
    <source>
        <dbReference type="Proteomes" id="UP000248044"/>
    </source>
</evidence>